<dbReference type="PANTHER" id="PTHR43350">
    <property type="entry name" value="NAD-DEPENDENT ALCOHOL DEHYDROGENASE"/>
    <property type="match status" value="1"/>
</dbReference>
<dbReference type="SUPFAM" id="SSF51735">
    <property type="entry name" value="NAD(P)-binding Rossmann-fold domains"/>
    <property type="match status" value="1"/>
</dbReference>
<dbReference type="InterPro" id="IPR013154">
    <property type="entry name" value="ADH-like_N"/>
</dbReference>
<dbReference type="InterPro" id="IPR002328">
    <property type="entry name" value="ADH_Zn_CS"/>
</dbReference>
<dbReference type="SMART" id="SM00829">
    <property type="entry name" value="PKS_ER"/>
    <property type="match status" value="1"/>
</dbReference>
<keyword evidence="3 6" id="KW-0479">Metal-binding</keyword>
<name>A0AAE0NAU6_9PEZI</name>
<dbReference type="InterPro" id="IPR011032">
    <property type="entry name" value="GroES-like_sf"/>
</dbReference>
<dbReference type="AlphaFoldDB" id="A0AAE0NAU6"/>
<dbReference type="Pfam" id="PF00107">
    <property type="entry name" value="ADH_zinc_N"/>
    <property type="match status" value="1"/>
</dbReference>
<evidence type="ECO:0000256" key="4">
    <source>
        <dbReference type="ARBA" id="ARBA00022833"/>
    </source>
</evidence>
<comment type="cofactor">
    <cofactor evidence="1 6">
        <name>Zn(2+)</name>
        <dbReference type="ChEBI" id="CHEBI:29105"/>
    </cofactor>
</comment>
<dbReference type="InterPro" id="IPR036291">
    <property type="entry name" value="NAD(P)-bd_dom_sf"/>
</dbReference>
<proteinExistence type="inferred from homology"/>
<dbReference type="Pfam" id="PF08240">
    <property type="entry name" value="ADH_N"/>
    <property type="match status" value="1"/>
</dbReference>
<sequence length="394" mass="40349">MSPDLTAGFTSEAYITQAAAGPITLSRVTYGAIAADEIVIETAATAICATDLKAAAGKFLCGPPLILGHESAGVVLAVGSAVHNLAPGDRVVLSYSSCGACGECAGGAPAYCRELLALNMRGCRKDGTLAARVSESGMPVGGHFFGQSSLGRRIVARASCAVRLPAGGDEGELRVLAALGCGIQTGAGAVFNVARPPPGSSVCIFGAGSVGLAACLAARLASPARLVVVDNSAAKLAMLPACVRDAATHLVDPSALAGAGGDGEFVEKLKGLTPGGRGFDFVLDCVGSGDLVRVGHLALKSRGTIIAVGGSQDMALQVPMRDHLTKGITFRGTHQGDSVPAVSIPFMIDLWRQGKFPFDQLLTFYDFDQFHQAVQDMKDGKVIKPVLVNNNKDT</sequence>
<dbReference type="Proteomes" id="UP001287356">
    <property type="component" value="Unassembled WGS sequence"/>
</dbReference>
<keyword evidence="5" id="KW-0560">Oxidoreductase</keyword>
<dbReference type="SUPFAM" id="SSF50129">
    <property type="entry name" value="GroES-like"/>
    <property type="match status" value="1"/>
</dbReference>
<dbReference type="Gene3D" id="3.40.50.720">
    <property type="entry name" value="NAD(P)-binding Rossmann-like Domain"/>
    <property type="match status" value="1"/>
</dbReference>
<comment type="similarity">
    <text evidence="2 6">Belongs to the zinc-containing alcohol dehydrogenase family.</text>
</comment>
<dbReference type="Gene3D" id="3.90.180.10">
    <property type="entry name" value="Medium-chain alcohol dehydrogenases, catalytic domain"/>
    <property type="match status" value="1"/>
</dbReference>
<dbReference type="PROSITE" id="PS00059">
    <property type="entry name" value="ADH_ZINC"/>
    <property type="match status" value="1"/>
</dbReference>
<dbReference type="EMBL" id="JAULSN010000003">
    <property type="protein sequence ID" value="KAK3377141.1"/>
    <property type="molecule type" value="Genomic_DNA"/>
</dbReference>
<evidence type="ECO:0000256" key="5">
    <source>
        <dbReference type="ARBA" id="ARBA00023002"/>
    </source>
</evidence>
<evidence type="ECO:0000256" key="2">
    <source>
        <dbReference type="ARBA" id="ARBA00008072"/>
    </source>
</evidence>
<reference evidence="8" key="1">
    <citation type="journal article" date="2023" name="Mol. Phylogenet. Evol.">
        <title>Genome-scale phylogeny and comparative genomics of the fungal order Sordariales.</title>
        <authorList>
            <person name="Hensen N."/>
            <person name="Bonometti L."/>
            <person name="Westerberg I."/>
            <person name="Brannstrom I.O."/>
            <person name="Guillou S."/>
            <person name="Cros-Aarteil S."/>
            <person name="Calhoun S."/>
            <person name="Haridas S."/>
            <person name="Kuo A."/>
            <person name="Mondo S."/>
            <person name="Pangilinan J."/>
            <person name="Riley R."/>
            <person name="LaButti K."/>
            <person name="Andreopoulos B."/>
            <person name="Lipzen A."/>
            <person name="Chen C."/>
            <person name="Yan M."/>
            <person name="Daum C."/>
            <person name="Ng V."/>
            <person name="Clum A."/>
            <person name="Steindorff A."/>
            <person name="Ohm R.A."/>
            <person name="Martin F."/>
            <person name="Silar P."/>
            <person name="Natvig D.O."/>
            <person name="Lalanne C."/>
            <person name="Gautier V."/>
            <person name="Ament-Velasquez S.L."/>
            <person name="Kruys A."/>
            <person name="Hutchinson M.I."/>
            <person name="Powell A.J."/>
            <person name="Barry K."/>
            <person name="Miller A.N."/>
            <person name="Grigoriev I.V."/>
            <person name="Debuchy R."/>
            <person name="Gladieux P."/>
            <person name="Hiltunen Thoren M."/>
            <person name="Johannesson H."/>
        </authorList>
    </citation>
    <scope>NUCLEOTIDE SEQUENCE</scope>
    <source>
        <strain evidence="8">CBS 958.72</strain>
    </source>
</reference>
<reference evidence="8" key="2">
    <citation type="submission" date="2023-06" db="EMBL/GenBank/DDBJ databases">
        <authorList>
            <consortium name="Lawrence Berkeley National Laboratory"/>
            <person name="Haridas S."/>
            <person name="Hensen N."/>
            <person name="Bonometti L."/>
            <person name="Westerberg I."/>
            <person name="Brannstrom I.O."/>
            <person name="Guillou S."/>
            <person name="Cros-Aarteil S."/>
            <person name="Calhoun S."/>
            <person name="Kuo A."/>
            <person name="Mondo S."/>
            <person name="Pangilinan J."/>
            <person name="Riley R."/>
            <person name="Labutti K."/>
            <person name="Andreopoulos B."/>
            <person name="Lipzen A."/>
            <person name="Chen C."/>
            <person name="Yanf M."/>
            <person name="Daum C."/>
            <person name="Ng V."/>
            <person name="Clum A."/>
            <person name="Steindorff A."/>
            <person name="Ohm R."/>
            <person name="Martin F."/>
            <person name="Silar P."/>
            <person name="Natvig D."/>
            <person name="Lalanne C."/>
            <person name="Gautier V."/>
            <person name="Ament-Velasquez S.L."/>
            <person name="Kruys A."/>
            <person name="Hutchinson M.I."/>
            <person name="Powell A.J."/>
            <person name="Barry K."/>
            <person name="Miller A.N."/>
            <person name="Grigoriev I.V."/>
            <person name="Debuchy R."/>
            <person name="Gladieux P."/>
            <person name="Thoren M.H."/>
            <person name="Johannesson H."/>
        </authorList>
    </citation>
    <scope>NUCLEOTIDE SEQUENCE</scope>
    <source>
        <strain evidence="8">CBS 958.72</strain>
    </source>
</reference>
<dbReference type="GO" id="GO:0008270">
    <property type="term" value="F:zinc ion binding"/>
    <property type="evidence" value="ECO:0007669"/>
    <property type="project" value="InterPro"/>
</dbReference>
<organism evidence="8 9">
    <name type="scientific">Lasiosphaeria ovina</name>
    <dbReference type="NCBI Taxonomy" id="92902"/>
    <lineage>
        <taxon>Eukaryota</taxon>
        <taxon>Fungi</taxon>
        <taxon>Dikarya</taxon>
        <taxon>Ascomycota</taxon>
        <taxon>Pezizomycotina</taxon>
        <taxon>Sordariomycetes</taxon>
        <taxon>Sordariomycetidae</taxon>
        <taxon>Sordariales</taxon>
        <taxon>Lasiosphaeriaceae</taxon>
        <taxon>Lasiosphaeria</taxon>
    </lineage>
</organism>
<dbReference type="GO" id="GO:0016491">
    <property type="term" value="F:oxidoreductase activity"/>
    <property type="evidence" value="ECO:0007669"/>
    <property type="project" value="UniProtKB-KW"/>
</dbReference>
<evidence type="ECO:0000313" key="9">
    <source>
        <dbReference type="Proteomes" id="UP001287356"/>
    </source>
</evidence>
<evidence type="ECO:0000256" key="1">
    <source>
        <dbReference type="ARBA" id="ARBA00001947"/>
    </source>
</evidence>
<evidence type="ECO:0000259" key="7">
    <source>
        <dbReference type="SMART" id="SM00829"/>
    </source>
</evidence>
<keyword evidence="9" id="KW-1185">Reference proteome</keyword>
<dbReference type="InterPro" id="IPR020843">
    <property type="entry name" value="ER"/>
</dbReference>
<keyword evidence="4 6" id="KW-0862">Zinc</keyword>
<dbReference type="PANTHER" id="PTHR43350:SF2">
    <property type="entry name" value="GROES-LIKE ZINC-BINDING ALCOHOL DEHYDROGENASE FAMILY PROTEIN"/>
    <property type="match status" value="1"/>
</dbReference>
<dbReference type="InterPro" id="IPR013149">
    <property type="entry name" value="ADH-like_C"/>
</dbReference>
<evidence type="ECO:0000256" key="6">
    <source>
        <dbReference type="RuleBase" id="RU361277"/>
    </source>
</evidence>
<accession>A0AAE0NAU6</accession>
<feature type="domain" description="Enoyl reductase (ER)" evidence="7">
    <location>
        <begin position="21"/>
        <end position="387"/>
    </location>
</feature>
<gene>
    <name evidence="8" type="ORF">B0T24DRAFT_656815</name>
</gene>
<evidence type="ECO:0000313" key="8">
    <source>
        <dbReference type="EMBL" id="KAK3377141.1"/>
    </source>
</evidence>
<evidence type="ECO:0000256" key="3">
    <source>
        <dbReference type="ARBA" id="ARBA00022723"/>
    </source>
</evidence>
<comment type="caution">
    <text evidence="8">The sequence shown here is derived from an EMBL/GenBank/DDBJ whole genome shotgun (WGS) entry which is preliminary data.</text>
</comment>
<protein>
    <submittedName>
        <fullName evidence="8">Aryl-alcohol dehydrogenase</fullName>
    </submittedName>
</protein>